<gene>
    <name evidence="2" type="ORF">PIB30_039116</name>
</gene>
<keyword evidence="3" id="KW-1185">Reference proteome</keyword>
<name>A0ABU6REX1_9FABA</name>
<dbReference type="Pfam" id="PF03478">
    <property type="entry name" value="Beta-prop_KIB1-4"/>
    <property type="match status" value="1"/>
</dbReference>
<comment type="caution">
    <text evidence="2">The sequence shown here is derived from an EMBL/GenBank/DDBJ whole genome shotgun (WGS) entry which is preliminary data.</text>
</comment>
<evidence type="ECO:0000259" key="1">
    <source>
        <dbReference type="Pfam" id="PF03478"/>
    </source>
</evidence>
<dbReference type="InterPro" id="IPR050942">
    <property type="entry name" value="F-box_BR-signaling"/>
</dbReference>
<evidence type="ECO:0000313" key="3">
    <source>
        <dbReference type="Proteomes" id="UP001341840"/>
    </source>
</evidence>
<sequence>MGENGGWANINQDILKEIAKHFYSYDDFIQLQLVCKQWSLKLPEISNEILWLLIPEESSSTHIYEDEEIYHLMQLPIADEVPLQIQDLEEKGIHHIKLPEMQNKLIRGSCYGWLIIVDIYECSIYMSNPFTRVHLDLPPVSTLPDIIDYNPNNHGFEYTLRNIGYPDDKTYIRSSVLINRLDVWKVTMNSCPSNDSEDFMAVIIYGSGCHLAYYKPNDKRWLEFPTRESNFHDVIFFEKKIYAIDDDGQLYEFDTNTESGSVGGIHEAKPPSDTLFGSYKLKYVVGCDNGSLLMLVRYVTSALHTYKFDIFELKKNAKEWSRLYSLENYVLIIGLNSSVQILPASIQSKGNQIYLTEGYIEVRPIDYAVTHDIGIFNLDDGSCQRLLSDATFCTALFAVGLGEWAMFDAANWVA</sequence>
<feature type="domain" description="KIB1-4 beta-propeller" evidence="1">
    <location>
        <begin position="87"/>
        <end position="377"/>
    </location>
</feature>
<accession>A0ABU6REX1</accession>
<organism evidence="2 3">
    <name type="scientific">Stylosanthes scabra</name>
    <dbReference type="NCBI Taxonomy" id="79078"/>
    <lineage>
        <taxon>Eukaryota</taxon>
        <taxon>Viridiplantae</taxon>
        <taxon>Streptophyta</taxon>
        <taxon>Embryophyta</taxon>
        <taxon>Tracheophyta</taxon>
        <taxon>Spermatophyta</taxon>
        <taxon>Magnoliopsida</taxon>
        <taxon>eudicotyledons</taxon>
        <taxon>Gunneridae</taxon>
        <taxon>Pentapetalae</taxon>
        <taxon>rosids</taxon>
        <taxon>fabids</taxon>
        <taxon>Fabales</taxon>
        <taxon>Fabaceae</taxon>
        <taxon>Papilionoideae</taxon>
        <taxon>50 kb inversion clade</taxon>
        <taxon>dalbergioids sensu lato</taxon>
        <taxon>Dalbergieae</taxon>
        <taxon>Pterocarpus clade</taxon>
        <taxon>Stylosanthes</taxon>
    </lineage>
</organism>
<dbReference type="EMBL" id="JASCZI010030413">
    <property type="protein sequence ID" value="MED6122369.1"/>
    <property type="molecule type" value="Genomic_DNA"/>
</dbReference>
<evidence type="ECO:0000313" key="2">
    <source>
        <dbReference type="EMBL" id="MED6122369.1"/>
    </source>
</evidence>
<protein>
    <recommendedName>
        <fullName evidence="1">KIB1-4 beta-propeller domain-containing protein</fullName>
    </recommendedName>
</protein>
<dbReference type="InterPro" id="IPR005174">
    <property type="entry name" value="KIB1-4_b-propeller"/>
</dbReference>
<dbReference type="PANTHER" id="PTHR44259">
    <property type="entry name" value="OS07G0183000 PROTEIN-RELATED"/>
    <property type="match status" value="1"/>
</dbReference>
<dbReference type="Proteomes" id="UP001341840">
    <property type="component" value="Unassembled WGS sequence"/>
</dbReference>
<reference evidence="2 3" key="1">
    <citation type="journal article" date="2023" name="Plants (Basel)">
        <title>Bridging the Gap: Combining Genomics and Transcriptomics Approaches to Understand Stylosanthes scabra, an Orphan Legume from the Brazilian Caatinga.</title>
        <authorList>
            <person name="Ferreira-Neto J.R.C."/>
            <person name="da Silva M.D."/>
            <person name="Binneck E."/>
            <person name="de Melo N.F."/>
            <person name="da Silva R.H."/>
            <person name="de Melo A.L.T.M."/>
            <person name="Pandolfi V."/>
            <person name="Bustamante F.O."/>
            <person name="Brasileiro-Vidal A.C."/>
            <person name="Benko-Iseppon A.M."/>
        </authorList>
    </citation>
    <scope>NUCLEOTIDE SEQUENCE [LARGE SCALE GENOMIC DNA]</scope>
    <source>
        <tissue evidence="2">Leaves</tissue>
    </source>
</reference>
<proteinExistence type="predicted"/>